<keyword evidence="4" id="KW-0560">Oxidoreductase</keyword>
<keyword evidence="5" id="KW-0408">Iron</keyword>
<organism evidence="7 8">
    <name type="scientific">Marinactinospora rubrisoli</name>
    <dbReference type="NCBI Taxonomy" id="2715399"/>
    <lineage>
        <taxon>Bacteria</taxon>
        <taxon>Bacillati</taxon>
        <taxon>Actinomycetota</taxon>
        <taxon>Actinomycetes</taxon>
        <taxon>Streptosporangiales</taxon>
        <taxon>Nocardiopsidaceae</taxon>
        <taxon>Marinactinospora</taxon>
    </lineage>
</organism>
<keyword evidence="2" id="KW-0479">Metal-binding</keyword>
<feature type="region of interest" description="Disordered" evidence="6">
    <location>
        <begin position="160"/>
        <end position="193"/>
    </location>
</feature>
<dbReference type="SUPFAM" id="SSF51182">
    <property type="entry name" value="RmlC-like cupins"/>
    <property type="match status" value="1"/>
</dbReference>
<dbReference type="Gene3D" id="2.60.120.10">
    <property type="entry name" value="Jelly Rolls"/>
    <property type="match status" value="1"/>
</dbReference>
<proteinExistence type="inferred from homology"/>
<dbReference type="RefSeq" id="WP_379872075.1">
    <property type="nucleotide sequence ID" value="NZ_JBHTBH010000007.1"/>
</dbReference>
<protein>
    <submittedName>
        <fullName evidence="7">Cysteine dioxygenase</fullName>
    </submittedName>
</protein>
<dbReference type="PANTHER" id="PTHR12918">
    <property type="entry name" value="CYSTEINE DIOXYGENASE"/>
    <property type="match status" value="1"/>
</dbReference>
<dbReference type="InterPro" id="IPR011051">
    <property type="entry name" value="RmlC_Cupin_sf"/>
</dbReference>
<dbReference type="EMBL" id="JBHTBH010000007">
    <property type="protein sequence ID" value="MFC7329439.1"/>
    <property type="molecule type" value="Genomic_DNA"/>
</dbReference>
<evidence type="ECO:0000313" key="8">
    <source>
        <dbReference type="Proteomes" id="UP001596540"/>
    </source>
</evidence>
<comment type="caution">
    <text evidence="7">The sequence shown here is derived from an EMBL/GenBank/DDBJ whole genome shotgun (WGS) entry which is preliminary data.</text>
</comment>
<evidence type="ECO:0000256" key="3">
    <source>
        <dbReference type="ARBA" id="ARBA00022964"/>
    </source>
</evidence>
<evidence type="ECO:0000256" key="5">
    <source>
        <dbReference type="ARBA" id="ARBA00023004"/>
    </source>
</evidence>
<keyword evidence="3 7" id="KW-0223">Dioxygenase</keyword>
<comment type="similarity">
    <text evidence="1">Belongs to the cysteine dioxygenase family.</text>
</comment>
<name>A0ABW2KJC4_9ACTN</name>
<dbReference type="GO" id="GO:0051213">
    <property type="term" value="F:dioxygenase activity"/>
    <property type="evidence" value="ECO:0007669"/>
    <property type="project" value="UniProtKB-KW"/>
</dbReference>
<accession>A0ABW2KJC4</accession>
<evidence type="ECO:0000256" key="6">
    <source>
        <dbReference type="SAM" id="MobiDB-lite"/>
    </source>
</evidence>
<dbReference type="Pfam" id="PF05995">
    <property type="entry name" value="CDO_I"/>
    <property type="match status" value="1"/>
</dbReference>
<dbReference type="Proteomes" id="UP001596540">
    <property type="component" value="Unassembled WGS sequence"/>
</dbReference>
<sequence length="193" mass="21299">MTITESPARSYGPTPLTLDELVELTRETAREVRAGLHEIHFDAEHRWSVRLRSDTYADVWLITWTRDQSTTLHDHAGSLGALTVVDGALTERVWRVTPEGAGLRDRRLEAGRGVAFPVGYVHDVVNTSATPAVSVHAYSPPLTAMSYYRVDEAGALRRTHSVLTHDPEPDVPTLTEVPTGPRRTDAPGEAVDR</sequence>
<gene>
    <name evidence="7" type="ORF">ACFQRF_17035</name>
</gene>
<dbReference type="CDD" id="cd10548">
    <property type="entry name" value="cupin_CDO"/>
    <property type="match status" value="1"/>
</dbReference>
<dbReference type="PANTHER" id="PTHR12918:SF1">
    <property type="entry name" value="CYSTEINE DIOXYGENASE TYPE 1"/>
    <property type="match status" value="1"/>
</dbReference>
<evidence type="ECO:0000313" key="7">
    <source>
        <dbReference type="EMBL" id="MFC7329439.1"/>
    </source>
</evidence>
<dbReference type="InterPro" id="IPR010300">
    <property type="entry name" value="CDO_1"/>
</dbReference>
<keyword evidence="8" id="KW-1185">Reference proteome</keyword>
<dbReference type="InterPro" id="IPR014710">
    <property type="entry name" value="RmlC-like_jellyroll"/>
</dbReference>
<feature type="compositionally biased region" description="Basic and acidic residues" evidence="6">
    <location>
        <begin position="182"/>
        <end position="193"/>
    </location>
</feature>
<reference evidence="8" key="1">
    <citation type="journal article" date="2019" name="Int. J. Syst. Evol. Microbiol.">
        <title>The Global Catalogue of Microorganisms (GCM) 10K type strain sequencing project: providing services to taxonomists for standard genome sequencing and annotation.</title>
        <authorList>
            <consortium name="The Broad Institute Genomics Platform"/>
            <consortium name="The Broad Institute Genome Sequencing Center for Infectious Disease"/>
            <person name="Wu L."/>
            <person name="Ma J."/>
        </authorList>
    </citation>
    <scope>NUCLEOTIDE SEQUENCE [LARGE SCALE GENOMIC DNA]</scope>
    <source>
        <strain evidence="8">CGMCC 4.7382</strain>
    </source>
</reference>
<evidence type="ECO:0000256" key="4">
    <source>
        <dbReference type="ARBA" id="ARBA00023002"/>
    </source>
</evidence>
<evidence type="ECO:0000256" key="1">
    <source>
        <dbReference type="ARBA" id="ARBA00006622"/>
    </source>
</evidence>
<evidence type="ECO:0000256" key="2">
    <source>
        <dbReference type="ARBA" id="ARBA00022723"/>
    </source>
</evidence>